<organism evidence="2 3">
    <name type="scientific">Zizania palustris</name>
    <name type="common">Northern wild rice</name>
    <dbReference type="NCBI Taxonomy" id="103762"/>
    <lineage>
        <taxon>Eukaryota</taxon>
        <taxon>Viridiplantae</taxon>
        <taxon>Streptophyta</taxon>
        <taxon>Embryophyta</taxon>
        <taxon>Tracheophyta</taxon>
        <taxon>Spermatophyta</taxon>
        <taxon>Magnoliopsida</taxon>
        <taxon>Liliopsida</taxon>
        <taxon>Poales</taxon>
        <taxon>Poaceae</taxon>
        <taxon>BOP clade</taxon>
        <taxon>Oryzoideae</taxon>
        <taxon>Oryzeae</taxon>
        <taxon>Zizaniinae</taxon>
        <taxon>Zizania</taxon>
    </lineage>
</organism>
<keyword evidence="3" id="KW-1185">Reference proteome</keyword>
<dbReference type="Proteomes" id="UP000729402">
    <property type="component" value="Unassembled WGS sequence"/>
</dbReference>
<evidence type="ECO:0000313" key="2">
    <source>
        <dbReference type="EMBL" id="KAG8080754.1"/>
    </source>
</evidence>
<evidence type="ECO:0000256" key="1">
    <source>
        <dbReference type="SAM" id="MobiDB-lite"/>
    </source>
</evidence>
<name>A0A8J5TG65_ZIZPA</name>
<evidence type="ECO:0000313" key="3">
    <source>
        <dbReference type="Proteomes" id="UP000729402"/>
    </source>
</evidence>
<feature type="region of interest" description="Disordered" evidence="1">
    <location>
        <begin position="1"/>
        <end position="25"/>
    </location>
</feature>
<dbReference type="EMBL" id="JAAALK010000282">
    <property type="protein sequence ID" value="KAG8080754.1"/>
    <property type="molecule type" value="Genomic_DNA"/>
</dbReference>
<reference evidence="2" key="2">
    <citation type="submission" date="2021-02" db="EMBL/GenBank/DDBJ databases">
        <authorList>
            <person name="Kimball J.A."/>
            <person name="Haas M.W."/>
            <person name="Macchietto M."/>
            <person name="Kono T."/>
            <person name="Duquette J."/>
            <person name="Shao M."/>
        </authorList>
    </citation>
    <scope>NUCLEOTIDE SEQUENCE</scope>
    <source>
        <tissue evidence="2">Fresh leaf tissue</tissue>
    </source>
</reference>
<proteinExistence type="predicted"/>
<dbReference type="AlphaFoldDB" id="A0A8J5TG65"/>
<gene>
    <name evidence="2" type="ORF">GUJ93_ZPchr0007g5957</name>
</gene>
<protein>
    <submittedName>
        <fullName evidence="2">Uncharacterized protein</fullName>
    </submittedName>
</protein>
<sequence length="148" mass="15668">MDPAPAASLSRARRAERADGSPMPARLWVNPARPCDSHMILPAWPPEARPGTAVHWSACVTYRGRPSNCAAPGATAAGALWYRSAPPVGPASPVRTHILPDQVRTFGSNSGCGSHPHACQEQVVKGQQHVPDSDVSHLAVAFCEKLPP</sequence>
<reference evidence="2" key="1">
    <citation type="journal article" date="2021" name="bioRxiv">
        <title>Whole Genome Assembly and Annotation of Northern Wild Rice, Zizania palustris L., Supports a Whole Genome Duplication in the Zizania Genus.</title>
        <authorList>
            <person name="Haas M."/>
            <person name="Kono T."/>
            <person name="Macchietto M."/>
            <person name="Millas R."/>
            <person name="McGilp L."/>
            <person name="Shao M."/>
            <person name="Duquette J."/>
            <person name="Hirsch C.N."/>
            <person name="Kimball J."/>
        </authorList>
    </citation>
    <scope>NUCLEOTIDE SEQUENCE</scope>
    <source>
        <tissue evidence="2">Fresh leaf tissue</tissue>
    </source>
</reference>
<comment type="caution">
    <text evidence="2">The sequence shown here is derived from an EMBL/GenBank/DDBJ whole genome shotgun (WGS) entry which is preliminary data.</text>
</comment>
<accession>A0A8J5TG65</accession>
<feature type="compositionally biased region" description="Low complexity" evidence="1">
    <location>
        <begin position="1"/>
        <end position="10"/>
    </location>
</feature>